<gene>
    <name evidence="2" type="ORF">MRATA1EN1_LOCUS31130</name>
</gene>
<evidence type="ECO:0000313" key="3">
    <source>
        <dbReference type="Proteomes" id="UP001176941"/>
    </source>
</evidence>
<reference evidence="2" key="1">
    <citation type="submission" date="2023-04" db="EMBL/GenBank/DDBJ databases">
        <authorList>
            <consortium name="ELIXIR-Norway"/>
        </authorList>
    </citation>
    <scope>NUCLEOTIDE SEQUENCE [LARGE SCALE GENOMIC DNA]</scope>
</reference>
<comment type="caution">
    <text evidence="2">The sequence shown here is derived from an EMBL/GenBank/DDBJ whole genome shotgun (WGS) entry which is preliminary data.</text>
</comment>
<organism evidence="2 3">
    <name type="scientific">Rangifer tarandus platyrhynchus</name>
    <name type="common">Svalbard reindeer</name>
    <dbReference type="NCBI Taxonomy" id="3082113"/>
    <lineage>
        <taxon>Eukaryota</taxon>
        <taxon>Metazoa</taxon>
        <taxon>Chordata</taxon>
        <taxon>Craniata</taxon>
        <taxon>Vertebrata</taxon>
        <taxon>Euteleostomi</taxon>
        <taxon>Mammalia</taxon>
        <taxon>Eutheria</taxon>
        <taxon>Laurasiatheria</taxon>
        <taxon>Artiodactyla</taxon>
        <taxon>Ruminantia</taxon>
        <taxon>Pecora</taxon>
        <taxon>Cervidae</taxon>
        <taxon>Odocoileinae</taxon>
        <taxon>Rangifer</taxon>
    </lineage>
</organism>
<keyword evidence="3" id="KW-1185">Reference proteome</keyword>
<evidence type="ECO:0000256" key="1">
    <source>
        <dbReference type="SAM" id="MobiDB-lite"/>
    </source>
</evidence>
<proteinExistence type="predicted"/>
<feature type="region of interest" description="Disordered" evidence="1">
    <location>
        <begin position="247"/>
        <end position="269"/>
    </location>
</feature>
<dbReference type="EMBL" id="CATKSN020000347">
    <property type="protein sequence ID" value="CAI9149512.1"/>
    <property type="molecule type" value="Genomic_DNA"/>
</dbReference>
<dbReference type="Proteomes" id="UP001176941">
    <property type="component" value="Unassembled WGS sequence"/>
</dbReference>
<name>A0ABN8XJD2_RANTA</name>
<protein>
    <submittedName>
        <fullName evidence="2">Uncharacterized protein</fullName>
    </submittedName>
</protein>
<accession>A0ABN8XJD2</accession>
<sequence length="269" mass="30021">MGWIRLVRRMLKGHAAADSSYLYRMRDREDVKLQSALECTRSGPSSFPTAFIADAKSGKTLFDLRTVLASNSCDQPPYRHVHAPSCGTRLCPPAGELRWTWVESERRPRARRSNLANSGCAGTNKGAPRMAADMVPFRDAPYDEKHHNENAVRPGMRLVTVNRLGYTVTRKGILSVYLASHTKQRSPPSRSARFTIGHQIRERTTLEHRCSRPVLAGRTLVSVITALERLLCFALRTGHCSRLERLAPSQAPPLPGTAGARTLRNRRSV</sequence>
<evidence type="ECO:0000313" key="2">
    <source>
        <dbReference type="EMBL" id="CAI9149512.1"/>
    </source>
</evidence>